<name>A0ABY2QP32_9HYPH</name>
<gene>
    <name evidence="1" type="ORF">E9677_22335</name>
</gene>
<evidence type="ECO:0000313" key="2">
    <source>
        <dbReference type="Proteomes" id="UP000309667"/>
    </source>
</evidence>
<comment type="caution">
    <text evidence="1">The sequence shown here is derived from an EMBL/GenBank/DDBJ whole genome shotgun (WGS) entry which is preliminary data.</text>
</comment>
<organism evidence="1 2">
    <name type="scientific">Rhizobium rhizophilum</name>
    <dbReference type="NCBI Taxonomy" id="1850373"/>
    <lineage>
        <taxon>Bacteria</taxon>
        <taxon>Pseudomonadati</taxon>
        <taxon>Pseudomonadota</taxon>
        <taxon>Alphaproteobacteria</taxon>
        <taxon>Hyphomicrobiales</taxon>
        <taxon>Rhizobiaceae</taxon>
        <taxon>Rhizobium/Agrobacterium group</taxon>
        <taxon>Rhizobium</taxon>
    </lineage>
</organism>
<sequence length="168" mass="19024">MPDLQTISGPIIEPLHLRLMRDMAAEHRVPLHCHTRQCRRSRTCCGPAAPAERPITTGERLPRCLIHAEPALRRDLLTLADTLSACLVPSQDPRPWPVDEQPATLLRARLGLIHRILGRPGPHRDHERAALAAWQSNDPDPEESALYRRVWRHRNPQKHPPVRAATPS</sequence>
<dbReference type="Proteomes" id="UP000309667">
    <property type="component" value="Unassembled WGS sequence"/>
</dbReference>
<reference evidence="1 2" key="1">
    <citation type="submission" date="2019-04" db="EMBL/GenBank/DDBJ databases">
        <title>Genome sequence of strain 7209-2.</title>
        <authorList>
            <person name="Gao J."/>
            <person name="Sun J."/>
        </authorList>
    </citation>
    <scope>NUCLEOTIDE SEQUENCE [LARGE SCALE GENOMIC DNA]</scope>
    <source>
        <strain evidence="1 2">7209-2</strain>
    </source>
</reference>
<dbReference type="RefSeq" id="WP_136560264.1">
    <property type="nucleotide sequence ID" value="NZ_STGT01000006.1"/>
</dbReference>
<proteinExistence type="predicted"/>
<protein>
    <submittedName>
        <fullName evidence="1">Uncharacterized protein</fullName>
    </submittedName>
</protein>
<accession>A0ABY2QP32</accession>
<dbReference type="EMBL" id="STGT01000006">
    <property type="protein sequence ID" value="THV11093.1"/>
    <property type="molecule type" value="Genomic_DNA"/>
</dbReference>
<evidence type="ECO:0000313" key="1">
    <source>
        <dbReference type="EMBL" id="THV11093.1"/>
    </source>
</evidence>
<keyword evidence="2" id="KW-1185">Reference proteome</keyword>